<dbReference type="InterPro" id="IPR022263">
    <property type="entry name" value="KxYKxGKxW"/>
</dbReference>
<dbReference type="PROSITE" id="PS50847">
    <property type="entry name" value="GRAM_POS_ANCHORING"/>
    <property type="match status" value="1"/>
</dbReference>
<keyword evidence="3" id="KW-0732">Signal</keyword>
<feature type="region of interest" description="Disordered" evidence="5">
    <location>
        <begin position="1472"/>
        <end position="1503"/>
    </location>
</feature>
<feature type="region of interest" description="Disordered" evidence="5">
    <location>
        <begin position="131"/>
        <end position="151"/>
    </location>
</feature>
<dbReference type="SUPFAM" id="SSF52058">
    <property type="entry name" value="L domain-like"/>
    <property type="match status" value="2"/>
</dbReference>
<feature type="compositionally biased region" description="Polar residues" evidence="5">
    <location>
        <begin position="91"/>
        <end position="109"/>
    </location>
</feature>
<keyword evidence="6" id="KW-0812">Transmembrane</keyword>
<name>A0ABW1R4U5_9LACO</name>
<evidence type="ECO:0000256" key="4">
    <source>
        <dbReference type="ARBA" id="ARBA00023088"/>
    </source>
</evidence>
<feature type="region of interest" description="Disordered" evidence="5">
    <location>
        <begin position="91"/>
        <end position="114"/>
    </location>
</feature>
<organism evidence="8 9">
    <name type="scientific">Lactiplantibacillus dongliensis</name>
    <dbReference type="NCBI Taxonomy" id="2559919"/>
    <lineage>
        <taxon>Bacteria</taxon>
        <taxon>Bacillati</taxon>
        <taxon>Bacillota</taxon>
        <taxon>Bacilli</taxon>
        <taxon>Lactobacillales</taxon>
        <taxon>Lactobacillaceae</taxon>
        <taxon>Lactiplantibacillus</taxon>
    </lineage>
</organism>
<keyword evidence="6" id="KW-1133">Transmembrane helix</keyword>
<keyword evidence="1" id="KW-0134">Cell wall</keyword>
<feature type="compositionally biased region" description="Low complexity" evidence="5">
    <location>
        <begin position="131"/>
        <end position="150"/>
    </location>
</feature>
<dbReference type="EMBL" id="JBHSSD010000041">
    <property type="protein sequence ID" value="MFC6164908.1"/>
    <property type="molecule type" value="Genomic_DNA"/>
</dbReference>
<dbReference type="RefSeq" id="WP_137639692.1">
    <property type="nucleotide sequence ID" value="NZ_BJDK01000009.1"/>
</dbReference>
<reference evidence="9" key="1">
    <citation type="journal article" date="2019" name="Int. J. Syst. Evol. Microbiol.">
        <title>The Global Catalogue of Microorganisms (GCM) 10K type strain sequencing project: providing services to taxonomists for standard genome sequencing and annotation.</title>
        <authorList>
            <consortium name="The Broad Institute Genomics Platform"/>
            <consortium name="The Broad Institute Genome Sequencing Center for Infectious Disease"/>
            <person name="Wu L."/>
            <person name="Ma J."/>
        </authorList>
    </citation>
    <scope>NUCLEOTIDE SEQUENCE [LARGE SCALE GENOMIC DNA]</scope>
    <source>
        <strain evidence="9">CCM 8932</strain>
    </source>
</reference>
<dbReference type="PANTHER" id="PTHR45661">
    <property type="entry name" value="SURFACE ANTIGEN"/>
    <property type="match status" value="1"/>
</dbReference>
<evidence type="ECO:0000313" key="8">
    <source>
        <dbReference type="EMBL" id="MFC6164908.1"/>
    </source>
</evidence>
<dbReference type="InterPro" id="IPR022038">
    <property type="entry name" value="Ig-like_bact"/>
</dbReference>
<evidence type="ECO:0000256" key="2">
    <source>
        <dbReference type="ARBA" id="ARBA00022525"/>
    </source>
</evidence>
<feature type="transmembrane region" description="Helical" evidence="6">
    <location>
        <begin position="1521"/>
        <end position="1539"/>
    </location>
</feature>
<comment type="caution">
    <text evidence="8">The sequence shown here is derived from an EMBL/GenBank/DDBJ whole genome shotgun (WGS) entry which is preliminary data.</text>
</comment>
<dbReference type="Gene3D" id="2.60.40.10">
    <property type="entry name" value="Immunoglobulins"/>
    <property type="match status" value="2"/>
</dbReference>
<evidence type="ECO:0000256" key="1">
    <source>
        <dbReference type="ARBA" id="ARBA00022512"/>
    </source>
</evidence>
<accession>A0ABW1R4U5</accession>
<dbReference type="Pfam" id="PF19258">
    <property type="entry name" value="KxYKxGKxW_sig"/>
    <property type="match status" value="1"/>
</dbReference>
<evidence type="ECO:0000256" key="3">
    <source>
        <dbReference type="ARBA" id="ARBA00022729"/>
    </source>
</evidence>
<feature type="domain" description="Gram-positive cocci surface proteins LPxTG" evidence="7">
    <location>
        <begin position="1511"/>
        <end position="1544"/>
    </location>
</feature>
<protein>
    <submittedName>
        <fullName evidence="8">BspA family leucine-rich repeat surface protein</fullName>
    </submittedName>
</protein>
<gene>
    <name evidence="8" type="ORF">ACFP3T_09530</name>
</gene>
<evidence type="ECO:0000313" key="9">
    <source>
        <dbReference type="Proteomes" id="UP001596253"/>
    </source>
</evidence>
<dbReference type="InterPro" id="IPR013783">
    <property type="entry name" value="Ig-like_fold"/>
</dbReference>
<keyword evidence="9" id="KW-1185">Reference proteome</keyword>
<dbReference type="InterPro" id="IPR053139">
    <property type="entry name" value="Surface_bspA-like"/>
</dbReference>
<keyword evidence="2" id="KW-0964">Secreted</keyword>
<dbReference type="InterPro" id="IPR032675">
    <property type="entry name" value="LRR_dom_sf"/>
</dbReference>
<dbReference type="InterPro" id="IPR011889">
    <property type="entry name" value="Liste_lipo_26"/>
</dbReference>
<dbReference type="InterPro" id="IPR019931">
    <property type="entry name" value="LPXTG_anchor"/>
</dbReference>
<dbReference type="Gene3D" id="3.80.10.10">
    <property type="entry name" value="Ribonuclease Inhibitor"/>
    <property type="match status" value="3"/>
</dbReference>
<dbReference type="NCBIfam" id="TIGR02167">
    <property type="entry name" value="Liste_lipo_26"/>
    <property type="match status" value="6"/>
</dbReference>
<dbReference type="InterPro" id="IPR005046">
    <property type="entry name" value="DUF285"/>
</dbReference>
<feature type="region of interest" description="Disordered" evidence="5">
    <location>
        <begin position="1399"/>
        <end position="1444"/>
    </location>
</feature>
<sequence>MLMRQDVKLHYKMYKQGRFWVFMGILAISGVLNSQSVYADTTEESSSSQSTTNVAPQVMQTATDTKQVSLTTSAAKTKNSVAASQQNTVANTQAVKSSQPAVSESASQPSGSVSQTSAVSAVSAQSGQSAVSTSSGATESSLQSNSSSVSKTNLQTNFNITRNQSAPSYADSAIVSARLKQQDVVSRAALQRDASLTTVSADNADSQNRPAIIPATATDWGTLGTSDWYVDNKILHIEAGILDEAPSVDDMGTIRYSWPWKKDATSVVEVDFDGKVVAPTSTAFMFDAFTAVTKYQGLSNLDVTNVNSMYNMFDNNSSLLNIDFSGWNVSNLVNASQLFISCSKLQSAVMSKVETKKLSNASAMFMFCGSLDSLALNGVTLENATNAMQMFFYCVKLTSLGVDELSVRGQMVRMFAKCSSLENLTLNLINGNNSDDTSADYQNTKEMFQDCKSLKTLNFTNKVKFVIDEATSLFEGCASLKQIDVNAFDFTKAVLFYRTFYDCEALTSVDMTMFKGVKPEYMAQTFMNCTSLTSLDLTTIDAENVDHLYGFLSGCSKLTSLNFSTFTAPYNLETAEMFKDCTGLVNLDLTGLKVSQIMTSTAEMFSGCTNLKSINLGGLETATVTNMQGMFKDCTALKSIDLSVLNTTAVTDMHGMFSGCETLTNLDLTSFDTAEVTTMEAMFKDCINLKTIDLKSINTNNVTDMSHMFNDCKVLTTLDLAHLATERVTNMSYMFSGCSNLQSIDIKKLNLNNVTDMSYMLAHCDSLKDLDLSSLSLPNVTNMGFMLTSCQSLQTVSLTALNAPMLSNMMGTFSFCPSLQQVDLSNTVLPELLGLDYTFYDDVQLRDVDLEHLNAPSLVSLMLTFNNCKQLSAIDLSSLDVPALTYFVGTFANCSSLKSVNLKDFNAKQINYFWWVFLNDSSLTSLDLSNLNMQSAQEVTRMFTEKLTELTSPDDLLALYQNPSGLAIDGKFSGVQDLLKGTTALSTLIVGKNTVLSGAAMVNSVKPNSYAGYWLSSTNPTAMTSGDLMQLYKVNSQPDSLITYQRTVEPTLSLKAQRVTHTIGVTPVTWSATNNYQGGTDELGQPIDVNRIGITWNQPLNLQQPGTYTVIYAYKTKDGAYTKLNQTVVKVVYPVNIKLKSTDVTMYIGPETAKWQPIDNILSTSDEQGQPISNTRLSYTITSVARSLNRQLNLQQPGYYQINYIYTDNNGNRQVLATAYLTLLQSDSKVTAQNVTLIADKRQQWTSDLHQVTAIDETGRLVSKISTQVLDLKTHRVVKSPDTSQAGNYQITFSFVDGTSTKIFKTVKLTILANLAAIDTRSSQLTVGEQWHAKDNLVGATDYAGNPLTINDLKIDGTVNWQQPGQYLVRYTYDKHPELTPIIKTALITVVAAIAPVNPTDPGNGDVQPEPSPAPEPSQPVVVPDQPAENHQPVPSPVSTINVDTSKPVKKTTEVKSKMKPIMTKTTIDVKKGTESSSNAMVTSRREQNQLSPANAKISLAPNHQTATTTLPKTSDTHTTTWLTVLGIDLLGLLSLIGLRRRIK</sequence>
<dbReference type="Pfam" id="PF13306">
    <property type="entry name" value="LRR_5"/>
    <property type="match status" value="1"/>
</dbReference>
<dbReference type="NCBIfam" id="TIGR01167">
    <property type="entry name" value="LPXTG_anchor"/>
    <property type="match status" value="1"/>
</dbReference>
<dbReference type="InterPro" id="IPR026906">
    <property type="entry name" value="LRR_5"/>
</dbReference>
<keyword evidence="6" id="KW-0472">Membrane</keyword>
<dbReference type="Proteomes" id="UP001596253">
    <property type="component" value="Unassembled WGS sequence"/>
</dbReference>
<dbReference type="Pfam" id="PF07523">
    <property type="entry name" value="Big_3"/>
    <property type="match status" value="1"/>
</dbReference>
<evidence type="ECO:0000256" key="5">
    <source>
        <dbReference type="SAM" id="MobiDB-lite"/>
    </source>
</evidence>
<dbReference type="PANTHER" id="PTHR45661:SF3">
    <property type="entry name" value="IG-LIKE DOMAIN-CONTAINING PROTEIN"/>
    <property type="match status" value="1"/>
</dbReference>
<proteinExistence type="predicted"/>
<dbReference type="NCBIfam" id="TIGR03715">
    <property type="entry name" value="KxYKxGKxW"/>
    <property type="match status" value="1"/>
</dbReference>
<evidence type="ECO:0000256" key="6">
    <source>
        <dbReference type="SAM" id="Phobius"/>
    </source>
</evidence>
<keyword evidence="4" id="KW-0572">Peptidoglycan-anchor</keyword>
<dbReference type="Pfam" id="PF03382">
    <property type="entry name" value="DUF285"/>
    <property type="match status" value="4"/>
</dbReference>
<evidence type="ECO:0000259" key="7">
    <source>
        <dbReference type="PROSITE" id="PS50847"/>
    </source>
</evidence>